<gene>
    <name evidence="1" type="ORF">LEP1GSC188_1406</name>
</gene>
<dbReference type="Proteomes" id="UP000011770">
    <property type="component" value="Unassembled WGS sequence"/>
</dbReference>
<name>M3FTP2_9LEPT</name>
<comment type="caution">
    <text evidence="1">The sequence shown here is derived from an EMBL/GenBank/DDBJ whole genome shotgun (WGS) entry which is preliminary data.</text>
</comment>
<accession>M3FTP2</accession>
<organism evidence="1 2">
    <name type="scientific">Leptospira weilii serovar Topaz str. LT2116</name>
    <dbReference type="NCBI Taxonomy" id="1088540"/>
    <lineage>
        <taxon>Bacteria</taxon>
        <taxon>Pseudomonadati</taxon>
        <taxon>Spirochaetota</taxon>
        <taxon>Spirochaetia</taxon>
        <taxon>Leptospirales</taxon>
        <taxon>Leptospiraceae</taxon>
        <taxon>Leptospira</taxon>
    </lineage>
</organism>
<evidence type="ECO:0000313" key="1">
    <source>
        <dbReference type="EMBL" id="EMF83617.1"/>
    </source>
</evidence>
<proteinExistence type="predicted"/>
<dbReference type="AlphaFoldDB" id="M3FTP2"/>
<protein>
    <submittedName>
        <fullName evidence="1">Uncharacterized protein</fullName>
    </submittedName>
</protein>
<sequence length="44" mass="5086">MNLFRADRFFSALSVSSVTRKNRSIYGENIFQHGSKNPIDIVRI</sequence>
<reference evidence="1 2" key="1">
    <citation type="submission" date="2013-01" db="EMBL/GenBank/DDBJ databases">
        <authorList>
            <person name="Harkins D.M."/>
            <person name="Durkin A.S."/>
            <person name="Brinkac L.M."/>
            <person name="Haft D.H."/>
            <person name="Selengut J.D."/>
            <person name="Sanka R."/>
            <person name="DePew J."/>
            <person name="Purushe J."/>
            <person name="Tulsiani S.M."/>
            <person name="Graham G.C."/>
            <person name="Burns M.-A."/>
            <person name="Dohnt M.F."/>
            <person name="Smythe L.D."/>
            <person name="McKay D.B."/>
            <person name="Craig S.B."/>
            <person name="Vinetz J.M."/>
            <person name="Sutton G.G."/>
            <person name="Nierman W.C."/>
            <person name="Fouts D.E."/>
        </authorList>
    </citation>
    <scope>NUCLEOTIDE SEQUENCE [LARGE SCALE GENOMIC DNA]</scope>
    <source>
        <strain evidence="1 2">LT2116</strain>
    </source>
</reference>
<dbReference type="EMBL" id="AHOR02000012">
    <property type="protein sequence ID" value="EMF83617.1"/>
    <property type="molecule type" value="Genomic_DNA"/>
</dbReference>
<evidence type="ECO:0000313" key="2">
    <source>
        <dbReference type="Proteomes" id="UP000011770"/>
    </source>
</evidence>